<dbReference type="Pfam" id="PF07715">
    <property type="entry name" value="Plug"/>
    <property type="match status" value="1"/>
</dbReference>
<gene>
    <name evidence="6" type="ORF">HNQ60_004832</name>
</gene>
<evidence type="ECO:0000313" key="7">
    <source>
        <dbReference type="Proteomes" id="UP000588068"/>
    </source>
</evidence>
<dbReference type="InterPro" id="IPR036942">
    <property type="entry name" value="Beta-barrel_TonB_sf"/>
</dbReference>
<evidence type="ECO:0000256" key="4">
    <source>
        <dbReference type="SAM" id="SignalP"/>
    </source>
</evidence>
<dbReference type="NCBIfam" id="TIGR01782">
    <property type="entry name" value="TonB-Xanth-Caul"/>
    <property type="match status" value="1"/>
</dbReference>
<dbReference type="Gene3D" id="2.170.130.10">
    <property type="entry name" value="TonB-dependent receptor, plug domain"/>
    <property type="match status" value="1"/>
</dbReference>
<comment type="caution">
    <text evidence="6">The sequence shown here is derived from an EMBL/GenBank/DDBJ whole genome shotgun (WGS) entry which is preliminary data.</text>
</comment>
<dbReference type="PANTHER" id="PTHR40980:SF3">
    <property type="entry name" value="TONB-DEPENDENT RECEPTOR-LIKE BETA-BARREL DOMAIN-CONTAINING PROTEIN"/>
    <property type="match status" value="1"/>
</dbReference>
<name>A0A841HRF6_9GAMM</name>
<dbReference type="CDD" id="cd01347">
    <property type="entry name" value="ligand_gated_channel"/>
    <property type="match status" value="1"/>
</dbReference>
<dbReference type="Gene3D" id="2.40.170.20">
    <property type="entry name" value="TonB-dependent receptor, beta-barrel domain"/>
    <property type="match status" value="1"/>
</dbReference>
<dbReference type="Proteomes" id="UP000588068">
    <property type="component" value="Unassembled WGS sequence"/>
</dbReference>
<evidence type="ECO:0000256" key="2">
    <source>
        <dbReference type="ARBA" id="ARBA00023136"/>
    </source>
</evidence>
<feature type="signal peptide" evidence="4">
    <location>
        <begin position="1"/>
        <end position="40"/>
    </location>
</feature>
<evidence type="ECO:0000313" key="6">
    <source>
        <dbReference type="EMBL" id="MBB6095941.1"/>
    </source>
</evidence>
<dbReference type="InterPro" id="IPR010104">
    <property type="entry name" value="TonB_rcpt_bac"/>
</dbReference>
<evidence type="ECO:0000256" key="3">
    <source>
        <dbReference type="ARBA" id="ARBA00023237"/>
    </source>
</evidence>
<dbReference type="PANTHER" id="PTHR40980">
    <property type="entry name" value="PLUG DOMAIN-CONTAINING PROTEIN"/>
    <property type="match status" value="1"/>
</dbReference>
<keyword evidence="3" id="KW-0998">Cell outer membrane</keyword>
<proteinExistence type="predicted"/>
<dbReference type="AlphaFoldDB" id="A0A841HRF6"/>
<dbReference type="GO" id="GO:0009279">
    <property type="term" value="C:cell outer membrane"/>
    <property type="evidence" value="ECO:0007669"/>
    <property type="project" value="UniProtKB-SubCell"/>
</dbReference>
<reference evidence="6 7" key="1">
    <citation type="submission" date="2020-08" db="EMBL/GenBank/DDBJ databases">
        <title>Genomic Encyclopedia of Type Strains, Phase IV (KMG-IV): sequencing the most valuable type-strain genomes for metagenomic binning, comparative biology and taxonomic classification.</title>
        <authorList>
            <person name="Goeker M."/>
        </authorList>
    </citation>
    <scope>NUCLEOTIDE SEQUENCE [LARGE SCALE GENOMIC DNA]</scope>
    <source>
        <strain evidence="6 7">DSM 26723</strain>
    </source>
</reference>
<keyword evidence="6" id="KW-0675">Receptor</keyword>
<accession>A0A841HRF6</accession>
<dbReference type="RefSeq" id="WP_184335326.1">
    <property type="nucleotide sequence ID" value="NZ_JACHHZ010000006.1"/>
</dbReference>
<sequence>MNTSTQTQIAGAVRRALAKHPAAWMSCALVLSLGMNTAIAAEASTQELETVVVTGIRHGIEDAIVLKRDSGSIVEAISAEDIGKLPDTSIADSLSRLPGLTSQRAEGRASAISLRGTDPGFTTALLNGREQVSTGDNRSIEFDQYPSELLSSVVVYKTPDAQLVGQGLAGTIDLRTTRPLDMPSRAIVMNVRGEMNSQDDMGADSDEMGYRASFSYIDQFLDNTLGFTFGFAHLESPLAIEGAGTYEPWHANDPAVDGFNYHPEVPLGVYVTNGMKVRSDMGENKRDGAMAAIQWRPSESYETVLDLYYTKRKQTDNARSLEVNLGNYPISGPGFANAIIVDDTVIGGDLLNRVPLARNFLFETEDEIIAAGWNNKWTAGQWTFIADVSYSKAERDERQYETNAQYVAGGTSNIPDSGYFELFRDDMPTLNFDLNYADPNAVRLGPTIYGSGYSKIPHVEDELKSARIDVVREFGGWLKDVAVGANYSDRTKDKLQPEGGLSTIGGGYYQVGAEHLLAPTNLSYANANPTLAWDVAGVLRDYFNPIVYGTPDQPGFSYLVGKNWAVTEEVTTGYLKGNLEHDISSSVTLRGNVGVQVVQTDQSSDALRIENGTPVPYSDGKDYTDVLPAINLAFMMPSEQAVRVGVAKEIARARMDQLKASSEMGYDAATGLPGGSGGNPQLDPWRAYAYDVSYEKYFGTNAYVSLAGFYKDLKTYIYAQTVADYDFSEFLATLPPGYFMPGVTPSPTGRFTQPVNGNGGNLKGLELSLSLTGELFTDALTGFGAILSISQTESSIRIEDPPNNQFTGGNGLGNIPLPGLSETVWNATLYYENSGFSARVATRARSEYIGEVTNFANDRAFKYVKGDQITDAQLGYEFSSGALEGLSILFQVNNITNEPYIAYSVIETRQQDFQQYGRQYLLGLNYRL</sequence>
<protein>
    <submittedName>
        <fullName evidence="6">TonB-dependent receptor</fullName>
    </submittedName>
</protein>
<evidence type="ECO:0000256" key="1">
    <source>
        <dbReference type="ARBA" id="ARBA00004442"/>
    </source>
</evidence>
<feature type="domain" description="TonB-dependent receptor plug" evidence="5">
    <location>
        <begin position="67"/>
        <end position="170"/>
    </location>
</feature>
<comment type="subcellular location">
    <subcellularLocation>
        <location evidence="1">Cell outer membrane</location>
    </subcellularLocation>
</comment>
<keyword evidence="4" id="KW-0732">Signal</keyword>
<keyword evidence="2" id="KW-0472">Membrane</keyword>
<keyword evidence="7" id="KW-1185">Reference proteome</keyword>
<evidence type="ECO:0000259" key="5">
    <source>
        <dbReference type="Pfam" id="PF07715"/>
    </source>
</evidence>
<feature type="chain" id="PRO_5032653348" evidence="4">
    <location>
        <begin position="41"/>
        <end position="928"/>
    </location>
</feature>
<dbReference type="InterPro" id="IPR012910">
    <property type="entry name" value="Plug_dom"/>
</dbReference>
<dbReference type="EMBL" id="JACHHZ010000006">
    <property type="protein sequence ID" value="MBB6095941.1"/>
    <property type="molecule type" value="Genomic_DNA"/>
</dbReference>
<dbReference type="SUPFAM" id="SSF56935">
    <property type="entry name" value="Porins"/>
    <property type="match status" value="1"/>
</dbReference>
<dbReference type="InterPro" id="IPR037066">
    <property type="entry name" value="Plug_dom_sf"/>
</dbReference>
<organism evidence="6 7">
    <name type="scientific">Povalibacter uvarum</name>
    <dbReference type="NCBI Taxonomy" id="732238"/>
    <lineage>
        <taxon>Bacteria</taxon>
        <taxon>Pseudomonadati</taxon>
        <taxon>Pseudomonadota</taxon>
        <taxon>Gammaproteobacteria</taxon>
        <taxon>Steroidobacterales</taxon>
        <taxon>Steroidobacteraceae</taxon>
        <taxon>Povalibacter</taxon>
    </lineage>
</organism>